<dbReference type="FunFam" id="2.60.40.10:FF:000050">
    <property type="entry name" value="Titin isoform B"/>
    <property type="match status" value="1"/>
</dbReference>
<evidence type="ECO:0000256" key="9">
    <source>
        <dbReference type="ARBA" id="ARBA00023319"/>
    </source>
</evidence>
<evidence type="ECO:0000313" key="12">
    <source>
        <dbReference type="RefSeq" id="XP_010790362.1"/>
    </source>
</evidence>
<dbReference type="InterPro" id="IPR003599">
    <property type="entry name" value="Ig_sub"/>
</dbReference>
<accession>A0A6I9PQ94</accession>
<feature type="domain" description="Ig-like" evidence="10">
    <location>
        <begin position="136"/>
        <end position="180"/>
    </location>
</feature>
<dbReference type="GeneID" id="104963467"/>
<evidence type="ECO:0000256" key="2">
    <source>
        <dbReference type="ARBA" id="ARBA00004496"/>
    </source>
</evidence>
<evidence type="ECO:0000256" key="3">
    <source>
        <dbReference type="ARBA" id="ARBA00006692"/>
    </source>
</evidence>
<dbReference type="OrthoDB" id="5969272at2759"/>
<reference evidence="12" key="1">
    <citation type="submission" date="2025-08" db="UniProtKB">
        <authorList>
            <consortium name="RefSeq"/>
        </authorList>
    </citation>
    <scope>IDENTIFICATION</scope>
    <source>
        <tissue evidence="12">Muscle</tissue>
    </source>
</reference>
<dbReference type="PANTHER" id="PTHR35971">
    <property type="entry name" value="SI:DKEY-31G6.6"/>
    <property type="match status" value="1"/>
</dbReference>
<organism evidence="11 12">
    <name type="scientific">Notothenia coriiceps</name>
    <name type="common">black rockcod</name>
    <dbReference type="NCBI Taxonomy" id="8208"/>
    <lineage>
        <taxon>Eukaryota</taxon>
        <taxon>Metazoa</taxon>
        <taxon>Chordata</taxon>
        <taxon>Craniata</taxon>
        <taxon>Vertebrata</taxon>
        <taxon>Euteleostomi</taxon>
        <taxon>Actinopterygii</taxon>
        <taxon>Neopterygii</taxon>
        <taxon>Teleostei</taxon>
        <taxon>Neoteleostei</taxon>
        <taxon>Acanthomorphata</taxon>
        <taxon>Eupercaria</taxon>
        <taxon>Perciformes</taxon>
        <taxon>Notothenioidei</taxon>
        <taxon>Nototheniidae</taxon>
        <taxon>Notothenia</taxon>
    </lineage>
</organism>
<gene>
    <name evidence="12" type="primary">LOC104963467</name>
</gene>
<evidence type="ECO:0000313" key="11">
    <source>
        <dbReference type="Proteomes" id="UP000504611"/>
    </source>
</evidence>
<dbReference type="InterPro" id="IPR013783">
    <property type="entry name" value="Ig-like_fold"/>
</dbReference>
<dbReference type="InterPro" id="IPR013098">
    <property type="entry name" value="Ig_I-set"/>
</dbReference>
<dbReference type="AlphaFoldDB" id="A0A6I9PQ94"/>
<evidence type="ECO:0000256" key="4">
    <source>
        <dbReference type="ARBA" id="ARBA00022490"/>
    </source>
</evidence>
<dbReference type="PANTHER" id="PTHR35971:SF5">
    <property type="entry name" value="OBSCURIN LIKE CYTOSKELETAL ADAPTOR 1"/>
    <property type="match status" value="1"/>
</dbReference>
<dbReference type="Pfam" id="PF07679">
    <property type="entry name" value="I-set"/>
    <property type="match status" value="1"/>
</dbReference>
<keyword evidence="8" id="KW-0539">Nucleus</keyword>
<dbReference type="PROSITE" id="PS50835">
    <property type="entry name" value="IG_LIKE"/>
    <property type="match status" value="2"/>
</dbReference>
<keyword evidence="11" id="KW-1185">Reference proteome</keyword>
<evidence type="ECO:0000256" key="8">
    <source>
        <dbReference type="ARBA" id="ARBA00023242"/>
    </source>
</evidence>
<dbReference type="SUPFAM" id="SSF48726">
    <property type="entry name" value="Immunoglobulin"/>
    <property type="match status" value="3"/>
</dbReference>
<evidence type="ECO:0000259" key="10">
    <source>
        <dbReference type="PROSITE" id="PS50835"/>
    </source>
</evidence>
<keyword evidence="4" id="KW-0963">Cytoplasm</keyword>
<keyword evidence="9" id="KW-0393">Immunoglobulin domain</keyword>
<dbReference type="Proteomes" id="UP000504611">
    <property type="component" value="Unplaced"/>
</dbReference>
<protein>
    <submittedName>
        <fullName evidence="12">Titin-like</fullName>
    </submittedName>
</protein>
<keyword evidence="7" id="KW-1015">Disulfide bond</keyword>
<dbReference type="SMART" id="SM00409">
    <property type="entry name" value="IG"/>
    <property type="match status" value="1"/>
</dbReference>
<keyword evidence="5" id="KW-0597">Phosphoprotein</keyword>
<evidence type="ECO:0000256" key="1">
    <source>
        <dbReference type="ARBA" id="ARBA00004123"/>
    </source>
</evidence>
<evidence type="ECO:0000256" key="6">
    <source>
        <dbReference type="ARBA" id="ARBA00022737"/>
    </source>
</evidence>
<dbReference type="InterPro" id="IPR052385">
    <property type="entry name" value="Obscurin/Obscurin-like_Reg"/>
</dbReference>
<dbReference type="GO" id="GO:0005737">
    <property type="term" value="C:cytoplasm"/>
    <property type="evidence" value="ECO:0007669"/>
    <property type="project" value="UniProtKB-SubCell"/>
</dbReference>
<sequence>MVQRDNVFSLRIKDAQKGDESEYSINLTNQRGEQAKSACNLSVKEESMRFVVPLEDIDTQEKNTIVFSCKVNRPNATLKWMKAGQEITFSKRIVYRADKEKHTLTIKDCTLADEGEYTAMAGDSKCTAELIISEAPTDFSIQLKDQTITEFEDAEFTCKLTKDKADPKWYRNGREIREGP</sequence>
<evidence type="ECO:0000256" key="5">
    <source>
        <dbReference type="ARBA" id="ARBA00022553"/>
    </source>
</evidence>
<evidence type="ECO:0000256" key="7">
    <source>
        <dbReference type="ARBA" id="ARBA00023157"/>
    </source>
</evidence>
<dbReference type="RefSeq" id="XP_010790362.1">
    <property type="nucleotide sequence ID" value="XM_010792060.1"/>
</dbReference>
<dbReference type="GO" id="GO:0005634">
    <property type="term" value="C:nucleus"/>
    <property type="evidence" value="ECO:0007669"/>
    <property type="project" value="UniProtKB-SubCell"/>
</dbReference>
<feature type="non-terminal residue" evidence="12">
    <location>
        <position position="180"/>
    </location>
</feature>
<dbReference type="InterPro" id="IPR007110">
    <property type="entry name" value="Ig-like_dom"/>
</dbReference>
<dbReference type="Gene3D" id="2.60.40.10">
    <property type="entry name" value="Immunoglobulins"/>
    <property type="match status" value="3"/>
</dbReference>
<feature type="domain" description="Ig-like" evidence="10">
    <location>
        <begin position="48"/>
        <end position="133"/>
    </location>
</feature>
<proteinExistence type="inferred from homology"/>
<keyword evidence="6" id="KW-0677">Repeat</keyword>
<comment type="subcellular location">
    <subcellularLocation>
        <location evidence="2">Cytoplasm</location>
    </subcellularLocation>
    <subcellularLocation>
        <location evidence="1">Nucleus</location>
    </subcellularLocation>
</comment>
<name>A0A6I9PQ94_9TELE</name>
<comment type="similarity">
    <text evidence="3">Belongs to the protein kinase superfamily. CAMK Ser/Thr protein kinase family.</text>
</comment>
<dbReference type="InterPro" id="IPR036179">
    <property type="entry name" value="Ig-like_dom_sf"/>
</dbReference>
<dbReference type="KEGG" id="ncc:104963467"/>